<keyword evidence="1" id="KW-0472">Membrane</keyword>
<reference evidence="2 3" key="1">
    <citation type="submission" date="2023-08" db="EMBL/GenBank/DDBJ databases">
        <title>Transcriptome Analysis of Halomonas alkalicola CICC 11012s to Identify the Genes Involved in Alkaline Tolerances.</title>
        <authorList>
            <person name="Zhai L."/>
        </authorList>
    </citation>
    <scope>NUCLEOTIDE SEQUENCE [LARGE SCALE GENOMIC DNA]</scope>
    <source>
        <strain evidence="2 3">CICC 11012s</strain>
    </source>
</reference>
<protein>
    <submittedName>
        <fullName evidence="2">Uncharacterized protein</fullName>
    </submittedName>
</protein>
<evidence type="ECO:0000313" key="2">
    <source>
        <dbReference type="EMBL" id="WLI72245.1"/>
    </source>
</evidence>
<feature type="transmembrane region" description="Helical" evidence="1">
    <location>
        <begin position="20"/>
        <end position="38"/>
    </location>
</feature>
<feature type="transmembrane region" description="Helical" evidence="1">
    <location>
        <begin position="101"/>
        <end position="122"/>
    </location>
</feature>
<organism evidence="2 3">
    <name type="scientific">Halomonas alkalicola</name>
    <dbReference type="NCBI Taxonomy" id="1930622"/>
    <lineage>
        <taxon>Bacteria</taxon>
        <taxon>Pseudomonadati</taxon>
        <taxon>Pseudomonadota</taxon>
        <taxon>Gammaproteobacteria</taxon>
        <taxon>Oceanospirillales</taxon>
        <taxon>Halomonadaceae</taxon>
        <taxon>Halomonas</taxon>
    </lineage>
</organism>
<feature type="transmembrane region" description="Helical" evidence="1">
    <location>
        <begin position="142"/>
        <end position="166"/>
    </location>
</feature>
<keyword evidence="1" id="KW-1133">Transmembrane helix</keyword>
<gene>
    <name evidence="2" type="ORF">B6N23_10580</name>
</gene>
<dbReference type="EMBL" id="CP131913">
    <property type="protein sequence ID" value="WLI72245.1"/>
    <property type="molecule type" value="Genomic_DNA"/>
</dbReference>
<sequence>MTHTTLSHRPSVPRSPAVTGLAWGFILFALATLLLVILSRAPGDALAMTLGVDSSSGGLTGGVAWMIERSTRVASLLLLGALVTLGLAVALLRRLPWARRAFIALMATGFVGVLGGAALTPLTFSLLPDTATTEAVNVEDPVAGLIGLLGGLILLATLLTALFAWAGWKLTTPAVRAEFERTPLPAEG</sequence>
<accession>A0ABY9H1A6</accession>
<dbReference type="RefSeq" id="WP_305498619.1">
    <property type="nucleotide sequence ID" value="NZ_CP131913.1"/>
</dbReference>
<evidence type="ECO:0000313" key="3">
    <source>
        <dbReference type="Proteomes" id="UP001235344"/>
    </source>
</evidence>
<keyword evidence="1" id="KW-0812">Transmembrane</keyword>
<evidence type="ECO:0000256" key="1">
    <source>
        <dbReference type="SAM" id="Phobius"/>
    </source>
</evidence>
<keyword evidence="3" id="KW-1185">Reference proteome</keyword>
<proteinExistence type="predicted"/>
<dbReference type="Proteomes" id="UP001235344">
    <property type="component" value="Chromosome"/>
</dbReference>
<feature type="transmembrane region" description="Helical" evidence="1">
    <location>
        <begin position="73"/>
        <end position="92"/>
    </location>
</feature>
<name>A0ABY9H1A6_9GAMM</name>